<dbReference type="Proteomes" id="UP000245412">
    <property type="component" value="Unassembled WGS sequence"/>
</dbReference>
<dbReference type="GO" id="GO:0015833">
    <property type="term" value="P:peptide transport"/>
    <property type="evidence" value="ECO:0007669"/>
    <property type="project" value="TreeGrafter"/>
</dbReference>
<sequence>MMRKRAKELLGVVMAISVLAGCGSAGIQVPERTLTKAQDTGVYKEAPDLAAKVESGELPPAEERLPEEPYVEQVESVGTYGGTIRRVYTGVSDWNSLNYIGARHELLVYVSQEGVAQPNLVESWEYQGDDNTTLVLKLHKGIKWSDGEPFTVDDILYDLGVRQSGNVPLEQNGLGAAVVSDGAKKIDDYTVELKLKEYYPIEYAATFEQPYAPEHYLKQFDPRYDDTKTWEDLTSAWCSYTNGKGLEDLPQLSPWKVSSYTDNGLIVAERNPYYWKVDQEGNQLPYVDTIEFKYVASTDSIPAMVAAGEIDFQVRNMQFSDYSYYKQNEEAGGYRALALSSSSLGPCIRLNYACEDLKLRELFRDLEFRKALSLGIDREAISDSLYFGLVEGWGACPLEVAPSYPGEEYAKMYTEYDPDTANEILDGLGLEDTNNDGIREIDGKPLTIVIDTEDGYGSGPVKGIELVAEHWRKLGIDAVVNTIERSLMLARWQDNSYTAYAWKLDGAVDPVRFNYAWADLSAPDYLWHNVGVPMQAWYHSDGKEGVEMPRFIQDINAKCVEALGATDDEKRAGYGKELSALVAENLFVIPTTTYMECGVVNAKLKNVPETWISGNEFCGEKHIHPWILYYEQ</sequence>
<dbReference type="PROSITE" id="PS51257">
    <property type="entry name" value="PROKAR_LIPOPROTEIN"/>
    <property type="match status" value="1"/>
</dbReference>
<feature type="signal peptide" evidence="1">
    <location>
        <begin position="1"/>
        <end position="20"/>
    </location>
</feature>
<reference evidence="3 4" key="1">
    <citation type="submission" date="2018-05" db="EMBL/GenBank/DDBJ databases">
        <authorList>
            <person name="Goeker M."/>
            <person name="Huntemann M."/>
            <person name="Clum A."/>
            <person name="Pillay M."/>
            <person name="Palaniappan K."/>
            <person name="Varghese N."/>
            <person name="Mikhailova N."/>
            <person name="Stamatis D."/>
            <person name="Reddy T."/>
            <person name="Daum C."/>
            <person name="Shapiro N."/>
            <person name="Ivanova N."/>
            <person name="Kyrpides N."/>
            <person name="Woyke T."/>
        </authorList>
    </citation>
    <scope>NUCLEOTIDE SEQUENCE [LARGE SCALE GENOMIC DNA]</scope>
    <source>
        <strain evidence="3 4">DSM 26524</strain>
    </source>
</reference>
<dbReference type="PANTHER" id="PTHR30290:SF62">
    <property type="entry name" value="OLIGOPEPTIDE ABC TRANSPORTER, PERIPLASMIC OLIGOPEPTIDE-BINDING PROTEIN"/>
    <property type="match status" value="1"/>
</dbReference>
<dbReference type="GO" id="GO:1904680">
    <property type="term" value="F:peptide transmembrane transporter activity"/>
    <property type="evidence" value="ECO:0007669"/>
    <property type="project" value="TreeGrafter"/>
</dbReference>
<evidence type="ECO:0000313" key="3">
    <source>
        <dbReference type="EMBL" id="PWJ72767.1"/>
    </source>
</evidence>
<gene>
    <name evidence="3" type="ORF">C7383_11681</name>
</gene>
<dbReference type="InterPro" id="IPR000914">
    <property type="entry name" value="SBP_5_dom"/>
</dbReference>
<dbReference type="EMBL" id="QGGY01000016">
    <property type="protein sequence ID" value="PWJ72767.1"/>
    <property type="molecule type" value="Genomic_DNA"/>
</dbReference>
<organism evidence="3 4">
    <name type="scientific">Murimonas intestini</name>
    <dbReference type="NCBI Taxonomy" id="1337051"/>
    <lineage>
        <taxon>Bacteria</taxon>
        <taxon>Bacillati</taxon>
        <taxon>Bacillota</taxon>
        <taxon>Clostridia</taxon>
        <taxon>Lachnospirales</taxon>
        <taxon>Lachnospiraceae</taxon>
        <taxon>Murimonas</taxon>
    </lineage>
</organism>
<dbReference type="SUPFAM" id="SSF53850">
    <property type="entry name" value="Periplasmic binding protein-like II"/>
    <property type="match status" value="1"/>
</dbReference>
<dbReference type="PIRSF" id="PIRSF002741">
    <property type="entry name" value="MppA"/>
    <property type="match status" value="1"/>
</dbReference>
<dbReference type="AlphaFoldDB" id="A0AB73SZ73"/>
<protein>
    <submittedName>
        <fullName evidence="3">Peptide/nickel transport system substrate-binding protein</fullName>
    </submittedName>
</protein>
<dbReference type="InterPro" id="IPR039424">
    <property type="entry name" value="SBP_5"/>
</dbReference>
<dbReference type="RefSeq" id="WP_109748235.1">
    <property type="nucleotide sequence ID" value="NZ_JANKBI010000016.1"/>
</dbReference>
<keyword evidence="1" id="KW-0732">Signal</keyword>
<accession>A0AB73SZ73</accession>
<dbReference type="GO" id="GO:0043190">
    <property type="term" value="C:ATP-binding cassette (ABC) transporter complex"/>
    <property type="evidence" value="ECO:0007669"/>
    <property type="project" value="InterPro"/>
</dbReference>
<dbReference type="PANTHER" id="PTHR30290">
    <property type="entry name" value="PERIPLASMIC BINDING COMPONENT OF ABC TRANSPORTER"/>
    <property type="match status" value="1"/>
</dbReference>
<name>A0AB73SZ73_9FIRM</name>
<dbReference type="Gene3D" id="3.40.190.10">
    <property type="entry name" value="Periplasmic binding protein-like II"/>
    <property type="match status" value="1"/>
</dbReference>
<feature type="domain" description="Solute-binding protein family 5" evidence="2">
    <location>
        <begin position="117"/>
        <end position="513"/>
    </location>
</feature>
<dbReference type="CDD" id="cd08500">
    <property type="entry name" value="PBP2_NikA_DppA_OppA_like_4"/>
    <property type="match status" value="1"/>
</dbReference>
<dbReference type="Pfam" id="PF00496">
    <property type="entry name" value="SBP_bac_5"/>
    <property type="match status" value="1"/>
</dbReference>
<dbReference type="GO" id="GO:0042597">
    <property type="term" value="C:periplasmic space"/>
    <property type="evidence" value="ECO:0007669"/>
    <property type="project" value="UniProtKB-ARBA"/>
</dbReference>
<dbReference type="InterPro" id="IPR030678">
    <property type="entry name" value="Peptide/Ni-bd"/>
</dbReference>
<evidence type="ECO:0000313" key="4">
    <source>
        <dbReference type="Proteomes" id="UP000245412"/>
    </source>
</evidence>
<evidence type="ECO:0000259" key="2">
    <source>
        <dbReference type="Pfam" id="PF00496"/>
    </source>
</evidence>
<proteinExistence type="predicted"/>
<keyword evidence="4" id="KW-1185">Reference proteome</keyword>
<comment type="caution">
    <text evidence="3">The sequence shown here is derived from an EMBL/GenBank/DDBJ whole genome shotgun (WGS) entry which is preliminary data.</text>
</comment>
<evidence type="ECO:0000256" key="1">
    <source>
        <dbReference type="SAM" id="SignalP"/>
    </source>
</evidence>
<feature type="chain" id="PRO_5044491527" evidence="1">
    <location>
        <begin position="21"/>
        <end position="632"/>
    </location>
</feature>
<dbReference type="Gene3D" id="3.10.105.10">
    <property type="entry name" value="Dipeptide-binding Protein, Domain 3"/>
    <property type="match status" value="1"/>
</dbReference>